<protein>
    <recommendedName>
        <fullName evidence="3">Succinate dehydrogenase</fullName>
    </recommendedName>
</protein>
<proteinExistence type="predicted"/>
<feature type="transmembrane region" description="Helical" evidence="1">
    <location>
        <begin position="149"/>
        <end position="169"/>
    </location>
</feature>
<reference evidence="2" key="1">
    <citation type="submission" date="2018-05" db="EMBL/GenBank/DDBJ databases">
        <authorList>
            <person name="Lanie J.A."/>
            <person name="Ng W.-L."/>
            <person name="Kazmierczak K.M."/>
            <person name="Andrzejewski T.M."/>
            <person name="Davidsen T.M."/>
            <person name="Wayne K.J."/>
            <person name="Tettelin H."/>
            <person name="Glass J.I."/>
            <person name="Rusch D."/>
            <person name="Podicherti R."/>
            <person name="Tsui H.-C.T."/>
            <person name="Winkler M.E."/>
        </authorList>
    </citation>
    <scope>NUCLEOTIDE SEQUENCE</scope>
</reference>
<name>A0A381NKN3_9ZZZZ</name>
<feature type="transmembrane region" description="Helical" evidence="1">
    <location>
        <begin position="239"/>
        <end position="264"/>
    </location>
</feature>
<gene>
    <name evidence="2" type="ORF">METZ01_LOCUS7538</name>
</gene>
<evidence type="ECO:0000256" key="1">
    <source>
        <dbReference type="SAM" id="Phobius"/>
    </source>
</evidence>
<feature type="transmembrane region" description="Helical" evidence="1">
    <location>
        <begin position="81"/>
        <end position="100"/>
    </location>
</feature>
<feature type="transmembrane region" description="Helical" evidence="1">
    <location>
        <begin position="21"/>
        <end position="46"/>
    </location>
</feature>
<dbReference type="EMBL" id="UINC01000402">
    <property type="protein sequence ID" value="SUZ54684.1"/>
    <property type="molecule type" value="Genomic_DNA"/>
</dbReference>
<keyword evidence="1" id="KW-1133">Transmembrane helix</keyword>
<evidence type="ECO:0008006" key="3">
    <source>
        <dbReference type="Google" id="ProtNLM"/>
    </source>
</evidence>
<accession>A0A381NKN3</accession>
<keyword evidence="1" id="KW-0812">Transmembrane</keyword>
<keyword evidence="1" id="KW-0472">Membrane</keyword>
<feature type="transmembrane region" description="Helical" evidence="1">
    <location>
        <begin position="181"/>
        <end position="201"/>
    </location>
</feature>
<organism evidence="2">
    <name type="scientific">marine metagenome</name>
    <dbReference type="NCBI Taxonomy" id="408172"/>
    <lineage>
        <taxon>unclassified sequences</taxon>
        <taxon>metagenomes</taxon>
        <taxon>ecological metagenomes</taxon>
    </lineage>
</organism>
<sequence length="269" mass="30418">MPSKVTALPVRRTFGETMRTDAWWLQPVVVFVVFTSFVIYSTWAAFQGSNYYSGNLLSPFYSPLIWGDPAHSFTGALEPGWWPSFLPVFSPAFVILWAPVSFRLTCYYYRGAYYKAYWPGPSSCSVGTPRKAYMGERHFPLILQNAHRYTLPFALLLLVFLSHDAWKALWFETGLGSEEVGLSVGTIVLTANVVLLGGYTFGCHSLRHLIGGGIDKLAGRPVQKAAYECVSWCNGRHMIWAWCSLIWVAFADIYVRLCAIGIWVDWRIL</sequence>
<evidence type="ECO:0000313" key="2">
    <source>
        <dbReference type="EMBL" id="SUZ54684.1"/>
    </source>
</evidence>
<dbReference type="AlphaFoldDB" id="A0A381NKN3"/>